<dbReference type="RefSeq" id="WP_258329854.1">
    <property type="nucleotide sequence ID" value="NZ_JAPTGG010000001.1"/>
</dbReference>
<dbReference type="AlphaFoldDB" id="A0A9J6RGW8"/>
<dbReference type="PANTHER" id="PTHR46733">
    <property type="entry name" value="26.5 KDA HEAT SHOCK PROTEIN, MITOCHONDRIAL"/>
    <property type="match status" value="1"/>
</dbReference>
<dbReference type="InterPro" id="IPR044587">
    <property type="entry name" value="HSP21-like"/>
</dbReference>
<accession>A0A9J6RGW8</accession>
<proteinExistence type="inferred from homology"/>
<dbReference type="GO" id="GO:0009408">
    <property type="term" value="P:response to heat"/>
    <property type="evidence" value="ECO:0007669"/>
    <property type="project" value="InterPro"/>
</dbReference>
<evidence type="ECO:0000256" key="1">
    <source>
        <dbReference type="ARBA" id="ARBA00023016"/>
    </source>
</evidence>
<dbReference type="Pfam" id="PF00011">
    <property type="entry name" value="HSP20"/>
    <property type="match status" value="1"/>
</dbReference>
<dbReference type="PANTHER" id="PTHR46733:SF4">
    <property type="entry name" value="HEAT SHOCK PROTEIN 21, CHLOROPLASTIC"/>
    <property type="match status" value="1"/>
</dbReference>
<sequence>MTTEKHSTWEKLNPWNWFKHENDEDKQQHVPVTRRDISVANTAAQADPLLRLHREMDRLFDDVFSSVGLPSLRSPFFNNGWQNELTEQNPQLRYRPQIDVTGDDKQYEINLDVPGLSQQDLSVEVSGDVLVVKGHKEEKNESDNKQFYRVERSYGAFQRTLSLPQDAISEDIQASLKDGVLNLRIPRRDTPASQVKHIPIS</sequence>
<keyword evidence="6" id="KW-1185">Reference proteome</keyword>
<dbReference type="SUPFAM" id="SSF49764">
    <property type="entry name" value="HSP20-like chaperones"/>
    <property type="match status" value="1"/>
</dbReference>
<evidence type="ECO:0000256" key="2">
    <source>
        <dbReference type="PROSITE-ProRule" id="PRU00285"/>
    </source>
</evidence>
<dbReference type="CDD" id="cd06464">
    <property type="entry name" value="ACD_sHsps-like"/>
    <property type="match status" value="1"/>
</dbReference>
<reference evidence="5 6" key="1">
    <citation type="submission" date="2022-12" db="EMBL/GenBank/DDBJ databases">
        <title>Dasania phycosphaerae sp. nov., isolated from particulate material of the south coast of Korea.</title>
        <authorList>
            <person name="Jiang Y."/>
        </authorList>
    </citation>
    <scope>NUCLEOTIDE SEQUENCE [LARGE SCALE GENOMIC DNA]</scope>
    <source>
        <strain evidence="5 6">GY-19</strain>
    </source>
</reference>
<evidence type="ECO:0000313" key="5">
    <source>
        <dbReference type="EMBL" id="MCZ0863708.1"/>
    </source>
</evidence>
<feature type="domain" description="SHSP" evidence="4">
    <location>
        <begin position="89"/>
        <end position="201"/>
    </location>
</feature>
<name>A0A9J6RGW8_9GAMM</name>
<comment type="similarity">
    <text evidence="2 3">Belongs to the small heat shock protein (HSP20) family.</text>
</comment>
<protein>
    <submittedName>
        <fullName evidence="5">Hsp20/alpha crystallin family protein</fullName>
    </submittedName>
</protein>
<dbReference type="Gene3D" id="2.60.40.790">
    <property type="match status" value="1"/>
</dbReference>
<organism evidence="5 6">
    <name type="scientific">Dasania phycosphaerae</name>
    <dbReference type="NCBI Taxonomy" id="2950436"/>
    <lineage>
        <taxon>Bacteria</taxon>
        <taxon>Pseudomonadati</taxon>
        <taxon>Pseudomonadota</taxon>
        <taxon>Gammaproteobacteria</taxon>
        <taxon>Cellvibrionales</taxon>
        <taxon>Spongiibacteraceae</taxon>
        <taxon>Dasania</taxon>
    </lineage>
</organism>
<comment type="caution">
    <text evidence="5">The sequence shown here is derived from an EMBL/GenBank/DDBJ whole genome shotgun (WGS) entry which is preliminary data.</text>
</comment>
<evidence type="ECO:0000256" key="3">
    <source>
        <dbReference type="RuleBase" id="RU003616"/>
    </source>
</evidence>
<dbReference type="InterPro" id="IPR008978">
    <property type="entry name" value="HSP20-like_chaperone"/>
</dbReference>
<dbReference type="PROSITE" id="PS01031">
    <property type="entry name" value="SHSP"/>
    <property type="match status" value="1"/>
</dbReference>
<evidence type="ECO:0000313" key="6">
    <source>
        <dbReference type="Proteomes" id="UP001069090"/>
    </source>
</evidence>
<dbReference type="EMBL" id="JAPTGG010000001">
    <property type="protein sequence ID" value="MCZ0863708.1"/>
    <property type="molecule type" value="Genomic_DNA"/>
</dbReference>
<keyword evidence="1" id="KW-0346">Stress response</keyword>
<dbReference type="InterPro" id="IPR002068">
    <property type="entry name" value="A-crystallin/Hsp20_dom"/>
</dbReference>
<gene>
    <name evidence="5" type="ORF">O0V09_00765</name>
</gene>
<evidence type="ECO:0000259" key="4">
    <source>
        <dbReference type="PROSITE" id="PS01031"/>
    </source>
</evidence>
<dbReference type="Proteomes" id="UP001069090">
    <property type="component" value="Unassembled WGS sequence"/>
</dbReference>